<evidence type="ECO:0000256" key="1">
    <source>
        <dbReference type="SAM" id="MobiDB-lite"/>
    </source>
</evidence>
<evidence type="ECO:0000313" key="2">
    <source>
        <dbReference type="EMBL" id="SFQ45416.1"/>
    </source>
</evidence>
<proteinExistence type="predicted"/>
<feature type="region of interest" description="Disordered" evidence="1">
    <location>
        <begin position="1"/>
        <end position="25"/>
    </location>
</feature>
<evidence type="ECO:0008006" key="4">
    <source>
        <dbReference type="Google" id="ProtNLM"/>
    </source>
</evidence>
<evidence type="ECO:0000313" key="3">
    <source>
        <dbReference type="Proteomes" id="UP000198727"/>
    </source>
</evidence>
<dbReference type="STRING" id="587909.SAMN05421810_107274"/>
<accession>A0A1I5YMH8</accession>
<reference evidence="3" key="1">
    <citation type="submission" date="2016-10" db="EMBL/GenBank/DDBJ databases">
        <authorList>
            <person name="Varghese N."/>
            <person name="Submissions S."/>
        </authorList>
    </citation>
    <scope>NUCLEOTIDE SEQUENCE [LARGE SCALE GENOMIC DNA]</scope>
    <source>
        <strain evidence="3">CGMCC 4.5579</strain>
    </source>
</reference>
<dbReference type="Proteomes" id="UP000198727">
    <property type="component" value="Unassembled WGS sequence"/>
</dbReference>
<protein>
    <recommendedName>
        <fullName evidence="4">CDP-Glycerol:Poly(Glycerophosphate) glycerophosphotransferase</fullName>
    </recommendedName>
</protein>
<name>A0A1I5YMH8_9PSEU</name>
<dbReference type="AlphaFoldDB" id="A0A1I5YMH8"/>
<organism evidence="2 3">
    <name type="scientific">Amycolatopsis arida</name>
    <dbReference type="NCBI Taxonomy" id="587909"/>
    <lineage>
        <taxon>Bacteria</taxon>
        <taxon>Bacillati</taxon>
        <taxon>Actinomycetota</taxon>
        <taxon>Actinomycetes</taxon>
        <taxon>Pseudonocardiales</taxon>
        <taxon>Pseudonocardiaceae</taxon>
        <taxon>Amycolatopsis</taxon>
    </lineage>
</organism>
<sequence length="559" mass="59660">MGGAPGEPAWRLTRNRQPPPRSNWRKVPVDQRYRHWNTVGFARTVLVVVRTVTTLTRLLDILALLERDRRVQVVFTHAEGNRAIFAAGVPDLLRALGAPVIPWEQATKAPVDLVLAASENDDLHELPGPVLLVPHGLGYQKHYPGSRVTSGMDPDRLVHAGRVVPAAIALSHPEQAEQLRAACPPAVPRAVVVGDPCHDRMLASAHRTARYRRALGTGDRALVVLASTWGPESLLGSWPELPAALLGRLPLDSYQVAAVLHPGIWAAHGPWQVRGWLTDARRAGLVLVPPERGWQAALLAADCVVTDTGSAALYAAAVDEPVLLGARGGSTVPGSPLAALAATAPALGPGDDLRARIDEVVDGHRPGAHAEILRRAVHRPGRSAALLTELLYRWLRLTPPVAPAFPAVPEPVVEPAEVAAFVVGGRVDGDVVALERFPAAVDVHGELSYRHTVAHAELAELRELDAASVVYTEPAPTDFPRWAMEVLHRRPVVRIAAAVAGDGTCLVCPRGGEPRRLSAPGIDPLLLASFAYLRQVDPDVPAALRVGATRVEVSSAPSG</sequence>
<gene>
    <name evidence="2" type="ORF">SAMN05421810_107274</name>
</gene>
<dbReference type="EMBL" id="FOWW01000007">
    <property type="protein sequence ID" value="SFQ45416.1"/>
    <property type="molecule type" value="Genomic_DNA"/>
</dbReference>
<keyword evidence="3" id="KW-1185">Reference proteome</keyword>